<dbReference type="VEuPathDB" id="ToxoDB:EBH_0020700"/>
<feature type="transmembrane region" description="Helical" evidence="2">
    <location>
        <begin position="50"/>
        <end position="69"/>
    </location>
</feature>
<name>U6LXU4_9EIME</name>
<evidence type="ECO:0008006" key="5">
    <source>
        <dbReference type="Google" id="ProtNLM"/>
    </source>
</evidence>
<sequence length="745" mass="80654">MQASPWSPELPFPAENCPGAPRCSDALPANSGESGRVTLRFTRQSRNRRAIIISTASSAILALVLAVYLCLSSIGLRKSDYPITRRLASNDQDEKCQHLIELTGTGDELEDGISSGSTEPLQGADPVERTGPITREERNENLDEDAEQAKKPLLERELHNLTEHLQGPSGPSPGSSEASSAQRQAASLQETHISGGLQRSHEASTSPVKTTSDGAEPLAGLDLLEKVFAGDEPVEQWFIDYILHSSLTSSIDESIEPSGDAHQLAEGVEELLQDTGVVGRSSSAKRRHSAGDQGVGLQQVKRLLLEEESQQLTEGLHSPSDPSLSSPSEVSSAQQQAFSHEINPSGGVQGADEASTSSLTKEVEAKSDGPVPFFLENLFAEQRNSQQRSFGYTVSAPVSSLQGSSVKNPENADQLAEKTKAHDGYQVAARGSSSHEHVSSAASVSVSGGGRLSHSETQGVQGSANLPGVSTDLGSSSRPLHGSQPPVAARPIPEVRNTPLQSQSFVNSSAVSIAVYAPQTSAAGEFPSTSQPQAPESLQTSITDDEEALKRHPFYRLPGADFSGNIMPFSYARAARYTTRSHFPEVLASVRELLIKQQLRPNEIQSLILLAEQLVKAVCNMGKFSHNFLAPHRVREPAARRFLIADALWGISEVVGPLMRKDDWWNEVMDRLLLIPPMSITMRKMESDGSDMVIRIIAALRVYQGGRRPPPREVIELKRMIFCSPKSPYMFRSPAFDKFREDDAP</sequence>
<proteinExistence type="predicted"/>
<feature type="compositionally biased region" description="Low complexity" evidence="1">
    <location>
        <begin position="310"/>
        <end position="332"/>
    </location>
</feature>
<feature type="region of interest" description="Disordered" evidence="1">
    <location>
        <begin position="163"/>
        <end position="214"/>
    </location>
</feature>
<evidence type="ECO:0000256" key="1">
    <source>
        <dbReference type="SAM" id="MobiDB-lite"/>
    </source>
</evidence>
<dbReference type="Proteomes" id="UP000030750">
    <property type="component" value="Unassembled WGS sequence"/>
</dbReference>
<evidence type="ECO:0000256" key="2">
    <source>
        <dbReference type="SAM" id="Phobius"/>
    </source>
</evidence>
<evidence type="ECO:0000313" key="4">
    <source>
        <dbReference type="Proteomes" id="UP000030750"/>
    </source>
</evidence>
<reference evidence="3" key="2">
    <citation type="submission" date="2013-10" db="EMBL/GenBank/DDBJ databases">
        <authorList>
            <person name="Aslett M."/>
        </authorList>
    </citation>
    <scope>NUCLEOTIDE SEQUENCE [LARGE SCALE GENOMIC DNA]</scope>
    <source>
        <strain evidence="3">Houghton</strain>
    </source>
</reference>
<keyword evidence="2" id="KW-1133">Transmembrane helix</keyword>
<protein>
    <recommendedName>
        <fullName evidence="5">Transmembrane protein</fullName>
    </recommendedName>
</protein>
<organism evidence="3 4">
    <name type="scientific">Eimeria brunetti</name>
    <dbReference type="NCBI Taxonomy" id="51314"/>
    <lineage>
        <taxon>Eukaryota</taxon>
        <taxon>Sar</taxon>
        <taxon>Alveolata</taxon>
        <taxon>Apicomplexa</taxon>
        <taxon>Conoidasida</taxon>
        <taxon>Coccidia</taxon>
        <taxon>Eucoccidiorida</taxon>
        <taxon>Eimeriorina</taxon>
        <taxon>Eimeriidae</taxon>
        <taxon>Eimeria</taxon>
    </lineage>
</organism>
<dbReference type="OrthoDB" id="348464at2759"/>
<gene>
    <name evidence="3" type="ORF">EBH_0020700</name>
</gene>
<keyword evidence="4" id="KW-1185">Reference proteome</keyword>
<accession>U6LXU4</accession>
<feature type="compositionally biased region" description="Basic and acidic residues" evidence="1">
    <location>
        <begin position="134"/>
        <end position="146"/>
    </location>
</feature>
<evidence type="ECO:0000313" key="3">
    <source>
        <dbReference type="EMBL" id="CDJ54083.1"/>
    </source>
</evidence>
<keyword evidence="2" id="KW-0472">Membrane</keyword>
<feature type="region of interest" description="Disordered" evidence="1">
    <location>
        <begin position="399"/>
        <end position="489"/>
    </location>
</feature>
<feature type="compositionally biased region" description="Low complexity" evidence="1">
    <location>
        <begin position="167"/>
        <end position="189"/>
    </location>
</feature>
<feature type="region of interest" description="Disordered" evidence="1">
    <location>
        <begin position="523"/>
        <end position="542"/>
    </location>
</feature>
<feature type="compositionally biased region" description="Polar residues" evidence="1">
    <location>
        <begin position="203"/>
        <end position="213"/>
    </location>
</feature>
<feature type="region of interest" description="Disordered" evidence="1">
    <location>
        <begin position="310"/>
        <end position="365"/>
    </location>
</feature>
<reference evidence="3" key="1">
    <citation type="submission" date="2013-10" db="EMBL/GenBank/DDBJ databases">
        <title>Genomic analysis of the causative agents of coccidiosis in chickens.</title>
        <authorList>
            <person name="Reid A.J."/>
            <person name="Blake D."/>
            <person name="Billington K."/>
            <person name="Browne H."/>
            <person name="Dunn M."/>
            <person name="Hung S."/>
            <person name="Kawahara F."/>
            <person name="Miranda-Saavedra D."/>
            <person name="Mourier T."/>
            <person name="Nagra H."/>
            <person name="Otto T.D."/>
            <person name="Rawlings N."/>
            <person name="Sanchez A."/>
            <person name="Sanders M."/>
            <person name="Subramaniam C."/>
            <person name="Tay Y."/>
            <person name="Dear P."/>
            <person name="Doerig C."/>
            <person name="Gruber A."/>
            <person name="Parkinson J."/>
            <person name="Shirley M."/>
            <person name="Wan K.L."/>
            <person name="Berriman M."/>
            <person name="Tomley F."/>
            <person name="Pain A."/>
        </authorList>
    </citation>
    <scope>NUCLEOTIDE SEQUENCE [LARGE SCALE GENOMIC DNA]</scope>
    <source>
        <strain evidence="3">Houghton</strain>
    </source>
</reference>
<feature type="compositionally biased region" description="Polar residues" evidence="1">
    <location>
        <begin position="399"/>
        <end position="408"/>
    </location>
</feature>
<feature type="region of interest" description="Disordered" evidence="1">
    <location>
        <begin position="106"/>
        <end position="146"/>
    </location>
</feature>
<dbReference type="AlphaFoldDB" id="U6LXU4"/>
<keyword evidence="2" id="KW-0812">Transmembrane</keyword>
<dbReference type="EMBL" id="HG713656">
    <property type="protein sequence ID" value="CDJ54083.1"/>
    <property type="molecule type" value="Genomic_DNA"/>
</dbReference>